<evidence type="ECO:0000313" key="2">
    <source>
        <dbReference type="Proteomes" id="UP000324222"/>
    </source>
</evidence>
<dbReference type="Proteomes" id="UP000324222">
    <property type="component" value="Unassembled WGS sequence"/>
</dbReference>
<dbReference type="AlphaFoldDB" id="A0A5B7CXL2"/>
<accession>A0A5B7CXL2</accession>
<protein>
    <submittedName>
        <fullName evidence="1">Uncharacterized protein</fullName>
    </submittedName>
</protein>
<proteinExistence type="predicted"/>
<reference evidence="1 2" key="1">
    <citation type="submission" date="2019-05" db="EMBL/GenBank/DDBJ databases">
        <title>Another draft genome of Portunus trituberculatus and its Hox gene families provides insights of decapod evolution.</title>
        <authorList>
            <person name="Jeong J.-H."/>
            <person name="Song I."/>
            <person name="Kim S."/>
            <person name="Choi T."/>
            <person name="Kim D."/>
            <person name="Ryu S."/>
            <person name="Kim W."/>
        </authorList>
    </citation>
    <scope>NUCLEOTIDE SEQUENCE [LARGE SCALE GENOMIC DNA]</scope>
    <source>
        <tissue evidence="1">Muscle</tissue>
    </source>
</reference>
<organism evidence="1 2">
    <name type="scientific">Portunus trituberculatus</name>
    <name type="common">Swimming crab</name>
    <name type="synonym">Neptunus trituberculatus</name>
    <dbReference type="NCBI Taxonomy" id="210409"/>
    <lineage>
        <taxon>Eukaryota</taxon>
        <taxon>Metazoa</taxon>
        <taxon>Ecdysozoa</taxon>
        <taxon>Arthropoda</taxon>
        <taxon>Crustacea</taxon>
        <taxon>Multicrustacea</taxon>
        <taxon>Malacostraca</taxon>
        <taxon>Eumalacostraca</taxon>
        <taxon>Eucarida</taxon>
        <taxon>Decapoda</taxon>
        <taxon>Pleocyemata</taxon>
        <taxon>Brachyura</taxon>
        <taxon>Eubrachyura</taxon>
        <taxon>Portunoidea</taxon>
        <taxon>Portunidae</taxon>
        <taxon>Portuninae</taxon>
        <taxon>Portunus</taxon>
    </lineage>
</organism>
<keyword evidence="2" id="KW-1185">Reference proteome</keyword>
<dbReference type="EMBL" id="VSRR010000321">
    <property type="protein sequence ID" value="MPC13988.1"/>
    <property type="molecule type" value="Genomic_DNA"/>
</dbReference>
<name>A0A5B7CXL2_PORTR</name>
<gene>
    <name evidence="1" type="ORF">E2C01_006741</name>
</gene>
<sequence length="157" mass="17959">MPIQYILHPVSWFDCKVMLTEHYTVETNTAAGLEVMYSTKEKVITMNDDYKPRRVKLSLTYDIPVSKRCNLQRSVLNNNGSPLAHLVCSWRRDIDNASSLLHYQVVDDAIAEAVLLLNEVIGVSSMWNSQQHAVFSLHLQNYIVNNWTALCYLGRAD</sequence>
<comment type="caution">
    <text evidence="1">The sequence shown here is derived from an EMBL/GenBank/DDBJ whole genome shotgun (WGS) entry which is preliminary data.</text>
</comment>
<evidence type="ECO:0000313" key="1">
    <source>
        <dbReference type="EMBL" id="MPC13988.1"/>
    </source>
</evidence>